<evidence type="ECO:0000256" key="5">
    <source>
        <dbReference type="ARBA" id="ARBA00023136"/>
    </source>
</evidence>
<evidence type="ECO:0000256" key="6">
    <source>
        <dbReference type="SAM" id="Phobius"/>
    </source>
</evidence>
<feature type="transmembrane region" description="Helical" evidence="6">
    <location>
        <begin position="75"/>
        <end position="95"/>
    </location>
</feature>
<keyword evidence="4 6" id="KW-1133">Transmembrane helix</keyword>
<dbReference type="PANTHER" id="PTHR38459:SF6">
    <property type="entry name" value="ARABINOGALACTAN BIOSYNTHESIS RECRUITING PROTEIN RV3789"/>
    <property type="match status" value="1"/>
</dbReference>
<proteinExistence type="inferred from homology"/>
<dbReference type="InterPro" id="IPR007267">
    <property type="entry name" value="GtrA_DPMS_TM"/>
</dbReference>
<accession>A0A1I4WQH3</accession>
<dbReference type="STRING" id="260086.SAMN05216207_100924"/>
<feature type="transmembrane region" description="Helical" evidence="6">
    <location>
        <begin position="145"/>
        <end position="167"/>
    </location>
</feature>
<evidence type="ECO:0000256" key="2">
    <source>
        <dbReference type="ARBA" id="ARBA00009399"/>
    </source>
</evidence>
<feature type="domain" description="GtrA/DPMS transmembrane" evidence="7">
    <location>
        <begin position="52"/>
        <end position="168"/>
    </location>
</feature>
<dbReference type="Proteomes" id="UP000199614">
    <property type="component" value="Unassembled WGS sequence"/>
</dbReference>
<evidence type="ECO:0000256" key="1">
    <source>
        <dbReference type="ARBA" id="ARBA00004141"/>
    </source>
</evidence>
<gene>
    <name evidence="8" type="ORF">SAMN05216207_100924</name>
</gene>
<keyword evidence="9" id="KW-1185">Reference proteome</keyword>
<evidence type="ECO:0000313" key="9">
    <source>
        <dbReference type="Proteomes" id="UP000199614"/>
    </source>
</evidence>
<keyword evidence="3 6" id="KW-0812">Transmembrane</keyword>
<protein>
    <submittedName>
        <fullName evidence="8">Putative flippase GtrA (Transmembrane translocase of bactoprenol-linked glucose)</fullName>
    </submittedName>
</protein>
<dbReference type="GO" id="GO:0000271">
    <property type="term" value="P:polysaccharide biosynthetic process"/>
    <property type="evidence" value="ECO:0007669"/>
    <property type="project" value="InterPro"/>
</dbReference>
<sequence>MRRLGRGSPSGGPFPAVTLGGVTATESSRAENPSPDGAAASRHGLVRQLSSFVVIGVLCAVVDIGSYHVLLYLGLWVPVAKGIGFILGTTTAYLLNKRFTFSGADTGGKSRFAGFVALYGTTFAVNVGMNSLVLFLLPLMPYETLLAAVVAQGTATAINFVMLRYVIFKN</sequence>
<organism evidence="8 9">
    <name type="scientific">Pseudonocardia ammonioxydans</name>
    <dbReference type="NCBI Taxonomy" id="260086"/>
    <lineage>
        <taxon>Bacteria</taxon>
        <taxon>Bacillati</taxon>
        <taxon>Actinomycetota</taxon>
        <taxon>Actinomycetes</taxon>
        <taxon>Pseudonocardiales</taxon>
        <taxon>Pseudonocardiaceae</taxon>
        <taxon>Pseudonocardia</taxon>
    </lineage>
</organism>
<evidence type="ECO:0000313" key="8">
    <source>
        <dbReference type="EMBL" id="SFN15687.1"/>
    </source>
</evidence>
<evidence type="ECO:0000259" key="7">
    <source>
        <dbReference type="Pfam" id="PF04138"/>
    </source>
</evidence>
<dbReference type="GO" id="GO:0005886">
    <property type="term" value="C:plasma membrane"/>
    <property type="evidence" value="ECO:0007669"/>
    <property type="project" value="TreeGrafter"/>
</dbReference>
<evidence type="ECO:0000256" key="3">
    <source>
        <dbReference type="ARBA" id="ARBA00022692"/>
    </source>
</evidence>
<dbReference type="Pfam" id="PF04138">
    <property type="entry name" value="GtrA_DPMS_TM"/>
    <property type="match status" value="1"/>
</dbReference>
<dbReference type="InterPro" id="IPR051401">
    <property type="entry name" value="GtrA_CellWall_Glycosyl"/>
</dbReference>
<feature type="transmembrane region" description="Helical" evidence="6">
    <location>
        <begin position="116"/>
        <end position="139"/>
    </location>
</feature>
<comment type="subcellular location">
    <subcellularLocation>
        <location evidence="1">Membrane</location>
        <topology evidence="1">Multi-pass membrane protein</topology>
    </subcellularLocation>
</comment>
<evidence type="ECO:0000256" key="4">
    <source>
        <dbReference type="ARBA" id="ARBA00022989"/>
    </source>
</evidence>
<dbReference type="EMBL" id="FOUY01000009">
    <property type="protein sequence ID" value="SFN15687.1"/>
    <property type="molecule type" value="Genomic_DNA"/>
</dbReference>
<reference evidence="8 9" key="1">
    <citation type="submission" date="2016-10" db="EMBL/GenBank/DDBJ databases">
        <authorList>
            <person name="de Groot N.N."/>
        </authorList>
    </citation>
    <scope>NUCLEOTIDE SEQUENCE [LARGE SCALE GENOMIC DNA]</scope>
    <source>
        <strain evidence="8 9">CGMCC 4.1877</strain>
    </source>
</reference>
<name>A0A1I4WQH3_PSUAM</name>
<feature type="transmembrane region" description="Helical" evidence="6">
    <location>
        <begin position="49"/>
        <end position="69"/>
    </location>
</feature>
<dbReference type="AlphaFoldDB" id="A0A1I4WQH3"/>
<keyword evidence="5 6" id="KW-0472">Membrane</keyword>
<dbReference type="PANTHER" id="PTHR38459">
    <property type="entry name" value="PROPHAGE BACTOPRENOL-LINKED GLUCOSE TRANSLOCASE HOMOLOG"/>
    <property type="match status" value="1"/>
</dbReference>
<comment type="similarity">
    <text evidence="2">Belongs to the GtrA family.</text>
</comment>